<dbReference type="PANTHER" id="PTHR34188">
    <property type="entry name" value="OS01G0299500 PROTEIN"/>
    <property type="match status" value="1"/>
</dbReference>
<comment type="caution">
    <text evidence="3">The sequence shown here is derived from an EMBL/GenBank/DDBJ whole genome shotgun (WGS) entry which is preliminary data.</text>
</comment>
<protein>
    <submittedName>
        <fullName evidence="3">Leucine-rich repeat-containing protein</fullName>
    </submittedName>
</protein>
<feature type="compositionally biased region" description="Low complexity" evidence="1">
    <location>
        <begin position="213"/>
        <end position="228"/>
    </location>
</feature>
<evidence type="ECO:0000256" key="2">
    <source>
        <dbReference type="SAM" id="Phobius"/>
    </source>
</evidence>
<gene>
    <name evidence="3" type="ORF">CEY00_Acc22902</name>
</gene>
<dbReference type="EMBL" id="NKQK01000020">
    <property type="protein sequence ID" value="PSS01545.1"/>
    <property type="molecule type" value="Genomic_DNA"/>
</dbReference>
<dbReference type="Gramene" id="PSS01545">
    <property type="protein sequence ID" value="PSS01545"/>
    <property type="gene ID" value="CEY00_Acc22902"/>
</dbReference>
<dbReference type="OrthoDB" id="909678at2759"/>
<dbReference type="AlphaFoldDB" id="A0A2R6Q3W1"/>
<accession>A0A2R6Q3W1</accession>
<keyword evidence="4" id="KW-1185">Reference proteome</keyword>
<keyword evidence="2" id="KW-1133">Transmembrane helix</keyword>
<evidence type="ECO:0000313" key="3">
    <source>
        <dbReference type="EMBL" id="PSS01545.1"/>
    </source>
</evidence>
<feature type="transmembrane region" description="Helical" evidence="2">
    <location>
        <begin position="155"/>
        <end position="176"/>
    </location>
</feature>
<reference evidence="3 4" key="1">
    <citation type="submission" date="2017-07" db="EMBL/GenBank/DDBJ databases">
        <title>An improved, manually edited Actinidia chinensis var. chinensis (kiwifruit) genome highlights the challenges associated with draft genomes and gene prediction in plants.</title>
        <authorList>
            <person name="Pilkington S."/>
            <person name="Crowhurst R."/>
            <person name="Hilario E."/>
            <person name="Nardozza S."/>
            <person name="Fraser L."/>
            <person name="Peng Y."/>
            <person name="Gunaseelan K."/>
            <person name="Simpson R."/>
            <person name="Tahir J."/>
            <person name="Deroles S."/>
            <person name="Templeton K."/>
            <person name="Luo Z."/>
            <person name="Davy M."/>
            <person name="Cheng C."/>
            <person name="Mcneilage M."/>
            <person name="Scaglione D."/>
            <person name="Liu Y."/>
            <person name="Zhang Q."/>
            <person name="Datson P."/>
            <person name="De Silva N."/>
            <person name="Gardiner S."/>
            <person name="Bassett H."/>
            <person name="Chagne D."/>
            <person name="Mccallum J."/>
            <person name="Dzierzon H."/>
            <person name="Deng C."/>
            <person name="Wang Y.-Y."/>
            <person name="Barron N."/>
            <person name="Manako K."/>
            <person name="Bowen J."/>
            <person name="Foster T."/>
            <person name="Erridge Z."/>
            <person name="Tiffin H."/>
            <person name="Waite C."/>
            <person name="Davies K."/>
            <person name="Grierson E."/>
            <person name="Laing W."/>
            <person name="Kirk R."/>
            <person name="Chen X."/>
            <person name="Wood M."/>
            <person name="Montefiori M."/>
            <person name="Brummell D."/>
            <person name="Schwinn K."/>
            <person name="Catanach A."/>
            <person name="Fullerton C."/>
            <person name="Li D."/>
            <person name="Meiyalaghan S."/>
            <person name="Nieuwenhuizen N."/>
            <person name="Read N."/>
            <person name="Prakash R."/>
            <person name="Hunter D."/>
            <person name="Zhang H."/>
            <person name="Mckenzie M."/>
            <person name="Knabel M."/>
            <person name="Harris A."/>
            <person name="Allan A."/>
            <person name="Chen A."/>
            <person name="Janssen B."/>
            <person name="Plunkett B."/>
            <person name="Dwamena C."/>
            <person name="Voogd C."/>
            <person name="Leif D."/>
            <person name="Lafferty D."/>
            <person name="Souleyre E."/>
            <person name="Varkonyi-Gasic E."/>
            <person name="Gambi F."/>
            <person name="Hanley J."/>
            <person name="Yao J.-L."/>
            <person name="Cheung J."/>
            <person name="David K."/>
            <person name="Warren B."/>
            <person name="Marsh K."/>
            <person name="Snowden K."/>
            <person name="Lin-Wang K."/>
            <person name="Brian L."/>
            <person name="Martinez-Sanchez M."/>
            <person name="Wang M."/>
            <person name="Ileperuma N."/>
            <person name="Macnee N."/>
            <person name="Campin R."/>
            <person name="Mcatee P."/>
            <person name="Drummond R."/>
            <person name="Espley R."/>
            <person name="Ireland H."/>
            <person name="Wu R."/>
            <person name="Atkinson R."/>
            <person name="Karunairetnam S."/>
            <person name="Bulley S."/>
            <person name="Chunkath S."/>
            <person name="Hanley Z."/>
            <person name="Storey R."/>
            <person name="Thrimawithana A."/>
            <person name="Thomson S."/>
            <person name="David C."/>
            <person name="Testolin R."/>
        </authorList>
    </citation>
    <scope>NUCLEOTIDE SEQUENCE [LARGE SCALE GENOMIC DNA]</scope>
    <source>
        <strain evidence="4">cv. Red5</strain>
        <tissue evidence="3">Young leaf</tissue>
    </source>
</reference>
<evidence type="ECO:0000256" key="1">
    <source>
        <dbReference type="SAM" id="MobiDB-lite"/>
    </source>
</evidence>
<feature type="compositionally biased region" description="Basic residues" evidence="1">
    <location>
        <begin position="95"/>
        <end position="109"/>
    </location>
</feature>
<keyword evidence="2" id="KW-0472">Membrane</keyword>
<dbReference type="STRING" id="1590841.A0A2R6Q3W1"/>
<reference evidence="4" key="2">
    <citation type="journal article" date="2018" name="BMC Genomics">
        <title>A manually annotated Actinidia chinensis var. chinensis (kiwifruit) genome highlights the challenges associated with draft genomes and gene prediction in plants.</title>
        <authorList>
            <person name="Pilkington S.M."/>
            <person name="Crowhurst R."/>
            <person name="Hilario E."/>
            <person name="Nardozza S."/>
            <person name="Fraser L."/>
            <person name="Peng Y."/>
            <person name="Gunaseelan K."/>
            <person name="Simpson R."/>
            <person name="Tahir J."/>
            <person name="Deroles S.C."/>
            <person name="Templeton K."/>
            <person name="Luo Z."/>
            <person name="Davy M."/>
            <person name="Cheng C."/>
            <person name="McNeilage M."/>
            <person name="Scaglione D."/>
            <person name="Liu Y."/>
            <person name="Zhang Q."/>
            <person name="Datson P."/>
            <person name="De Silva N."/>
            <person name="Gardiner S.E."/>
            <person name="Bassett H."/>
            <person name="Chagne D."/>
            <person name="McCallum J."/>
            <person name="Dzierzon H."/>
            <person name="Deng C."/>
            <person name="Wang Y.Y."/>
            <person name="Barron L."/>
            <person name="Manako K."/>
            <person name="Bowen J."/>
            <person name="Foster T.M."/>
            <person name="Erridge Z.A."/>
            <person name="Tiffin H."/>
            <person name="Waite C.N."/>
            <person name="Davies K.M."/>
            <person name="Grierson E.P."/>
            <person name="Laing W.A."/>
            <person name="Kirk R."/>
            <person name="Chen X."/>
            <person name="Wood M."/>
            <person name="Montefiori M."/>
            <person name="Brummell D.A."/>
            <person name="Schwinn K.E."/>
            <person name="Catanach A."/>
            <person name="Fullerton C."/>
            <person name="Li D."/>
            <person name="Meiyalaghan S."/>
            <person name="Nieuwenhuizen N."/>
            <person name="Read N."/>
            <person name="Prakash R."/>
            <person name="Hunter D."/>
            <person name="Zhang H."/>
            <person name="McKenzie M."/>
            <person name="Knabel M."/>
            <person name="Harris A."/>
            <person name="Allan A.C."/>
            <person name="Gleave A."/>
            <person name="Chen A."/>
            <person name="Janssen B.J."/>
            <person name="Plunkett B."/>
            <person name="Ampomah-Dwamena C."/>
            <person name="Voogd C."/>
            <person name="Leif D."/>
            <person name="Lafferty D."/>
            <person name="Souleyre E.J.F."/>
            <person name="Varkonyi-Gasic E."/>
            <person name="Gambi F."/>
            <person name="Hanley J."/>
            <person name="Yao J.L."/>
            <person name="Cheung J."/>
            <person name="David K.M."/>
            <person name="Warren B."/>
            <person name="Marsh K."/>
            <person name="Snowden K.C."/>
            <person name="Lin-Wang K."/>
            <person name="Brian L."/>
            <person name="Martinez-Sanchez M."/>
            <person name="Wang M."/>
            <person name="Ileperuma N."/>
            <person name="Macnee N."/>
            <person name="Campin R."/>
            <person name="McAtee P."/>
            <person name="Drummond R.S.M."/>
            <person name="Espley R.V."/>
            <person name="Ireland H.S."/>
            <person name="Wu R."/>
            <person name="Atkinson R.G."/>
            <person name="Karunairetnam S."/>
            <person name="Bulley S."/>
            <person name="Chunkath S."/>
            <person name="Hanley Z."/>
            <person name="Storey R."/>
            <person name="Thrimawithana A.H."/>
            <person name="Thomson S."/>
            <person name="David C."/>
            <person name="Testolin R."/>
            <person name="Huang H."/>
            <person name="Hellens R.P."/>
            <person name="Schaffer R.J."/>
        </authorList>
    </citation>
    <scope>NUCLEOTIDE SEQUENCE [LARGE SCALE GENOMIC DNA]</scope>
    <source>
        <strain evidence="4">cv. Red5</strain>
    </source>
</reference>
<organism evidence="3 4">
    <name type="scientific">Actinidia chinensis var. chinensis</name>
    <name type="common">Chinese soft-hair kiwi</name>
    <dbReference type="NCBI Taxonomy" id="1590841"/>
    <lineage>
        <taxon>Eukaryota</taxon>
        <taxon>Viridiplantae</taxon>
        <taxon>Streptophyta</taxon>
        <taxon>Embryophyta</taxon>
        <taxon>Tracheophyta</taxon>
        <taxon>Spermatophyta</taxon>
        <taxon>Magnoliopsida</taxon>
        <taxon>eudicotyledons</taxon>
        <taxon>Gunneridae</taxon>
        <taxon>Pentapetalae</taxon>
        <taxon>asterids</taxon>
        <taxon>Ericales</taxon>
        <taxon>Actinidiaceae</taxon>
        <taxon>Actinidia</taxon>
    </lineage>
</organism>
<proteinExistence type="predicted"/>
<feature type="region of interest" description="Disordered" evidence="1">
    <location>
        <begin position="86"/>
        <end position="117"/>
    </location>
</feature>
<feature type="compositionally biased region" description="Polar residues" evidence="1">
    <location>
        <begin position="239"/>
        <end position="249"/>
    </location>
</feature>
<dbReference type="OMA" id="EDYSICP"/>
<dbReference type="PANTHER" id="PTHR34188:SF20">
    <property type="entry name" value="PROTEIN, PUTATIVE-RELATED"/>
    <property type="match status" value="1"/>
</dbReference>
<sequence length="249" mass="26674">MDNMPLIDKDFDVDLERGGNIYEEVGNTDSVLGAMIANSFGGFVSVDRSFNGEKGSSLSGNISNIKGGSIENVKLVIDKKVEGDATADHVENKSRKERRKTTSAKKPPRPPRPPKALSLDAADQKLIKEISELSMIKCARIERMKALKRMKAEKASISTGNLFAMIFTILFCLVVICQGMCPGKSSPVSFQGSPESAQAAESGFILVRYSRNTSASDTSTSGSGSPSSGDDKVRRDAESNGTNKGIESL</sequence>
<feature type="region of interest" description="Disordered" evidence="1">
    <location>
        <begin position="213"/>
        <end position="249"/>
    </location>
</feature>
<keyword evidence="2" id="KW-0812">Transmembrane</keyword>
<dbReference type="Proteomes" id="UP000241394">
    <property type="component" value="Chromosome LG20"/>
</dbReference>
<evidence type="ECO:0000313" key="4">
    <source>
        <dbReference type="Proteomes" id="UP000241394"/>
    </source>
</evidence>
<feature type="compositionally biased region" description="Basic and acidic residues" evidence="1">
    <location>
        <begin position="229"/>
        <end position="238"/>
    </location>
</feature>
<name>A0A2R6Q3W1_ACTCC</name>
<dbReference type="InParanoid" id="A0A2R6Q3W1"/>